<dbReference type="Proteomes" id="UP000830671">
    <property type="component" value="Chromosome 8"/>
</dbReference>
<dbReference type="KEGG" id="clup:CLUP02_14689"/>
<organism evidence="5 6">
    <name type="scientific">Colletotrichum lupini</name>
    <dbReference type="NCBI Taxonomy" id="145971"/>
    <lineage>
        <taxon>Eukaryota</taxon>
        <taxon>Fungi</taxon>
        <taxon>Dikarya</taxon>
        <taxon>Ascomycota</taxon>
        <taxon>Pezizomycotina</taxon>
        <taxon>Sordariomycetes</taxon>
        <taxon>Hypocreomycetidae</taxon>
        <taxon>Glomerellales</taxon>
        <taxon>Glomerellaceae</taxon>
        <taxon>Colletotrichum</taxon>
        <taxon>Colletotrichum acutatum species complex</taxon>
    </lineage>
</organism>
<dbReference type="InterPro" id="IPR036322">
    <property type="entry name" value="WD40_repeat_dom_sf"/>
</dbReference>
<dbReference type="InterPro" id="IPR020472">
    <property type="entry name" value="WD40_PAC1"/>
</dbReference>
<dbReference type="RefSeq" id="XP_049150762.1">
    <property type="nucleotide sequence ID" value="XM_049293616.1"/>
</dbReference>
<dbReference type="GeneID" id="73348626"/>
<dbReference type="PANTHER" id="PTHR19847">
    <property type="entry name" value="DDB1- AND CUL4-ASSOCIATED FACTOR 11"/>
    <property type="match status" value="1"/>
</dbReference>
<keyword evidence="6" id="KW-1185">Reference proteome</keyword>
<feature type="compositionally biased region" description="Basic and acidic residues" evidence="4">
    <location>
        <begin position="236"/>
        <end position="249"/>
    </location>
</feature>
<dbReference type="SUPFAM" id="SSF50978">
    <property type="entry name" value="WD40 repeat-like"/>
    <property type="match status" value="1"/>
</dbReference>
<feature type="compositionally biased region" description="Acidic residues" evidence="4">
    <location>
        <begin position="109"/>
        <end position="152"/>
    </location>
</feature>
<dbReference type="SMART" id="SM00320">
    <property type="entry name" value="WD40"/>
    <property type="match status" value="6"/>
</dbReference>
<keyword evidence="2" id="KW-0677">Repeat</keyword>
<keyword evidence="1 3" id="KW-0853">WD repeat</keyword>
<dbReference type="EMBL" id="CP019480">
    <property type="protein sequence ID" value="UQC89161.1"/>
    <property type="molecule type" value="Genomic_DNA"/>
</dbReference>
<evidence type="ECO:0000256" key="3">
    <source>
        <dbReference type="PROSITE-ProRule" id="PRU00221"/>
    </source>
</evidence>
<dbReference type="PRINTS" id="PR00320">
    <property type="entry name" value="GPROTEINBRPT"/>
</dbReference>
<dbReference type="InterPro" id="IPR051859">
    <property type="entry name" value="DCAF"/>
</dbReference>
<sequence>MDVKCKGEFASCIQATPDLLTEFQEDAWLDPKKQLCYLISAVCLRTHHDPPSHVGRLKSELRCITKHQSELPCEPKAKMEDSGDSIRSPSASMNLIEEDDEPAWTYTYDPEDAEGMDDDDEYDPDFQDEPEEEDGDDDDEYHDAEDGEDSNVEVEVFMGAGDEDDDDAEEDGMAAMPISRLMTLITGAAGNGTGFLTRAQLLGLIQSGEVTLRTTHDEEDDDEDIGWGRRRRRPRAREPNRFPKVPSEEGTKLMHSGVFGANDYRVTKKKQLARRILDRELGLGDRRDRKQNQDLMAQGMIPSTNPEMIVHYDDPVYSGQFSDDGNFFYACGHDFKVRMYDTSNPYNWKYYKTVNYPWGQWTLTDASLSPDNRWLAYTSIQSNVCLAPTDPNDTGDPYTLDLAERSAGTRHAGWRSRHSFGIWSVRFSGDGRELVAGTNMQSIVVYDIESRTVLHNVVGHEDDVNAVCFADKSSPHILYSGSDDATIKVWDRRSMGDGRPAGAFVGHVEGLTYIDSKGDGRYILSNGKDQTMKLWDLRMVMSTAKYDEVNPTRLTSNSDFDYRWGTYRDEDWFPHPNDNSLVTFRGHRVMRTLIRCHFSPPSSTNSRYVYSGSQDGKVYIWNMDATLAGTIDVRKATKNSRPLERRYRIYHGDDFPGWNTCVRDVSWHPNAPVLAASAWNGFNMAHGTCTLHSYNEAEDDEAEPPMGRNVDEKLRPNLFQVLLRRFCNLPVQCF</sequence>
<dbReference type="PROSITE" id="PS50082">
    <property type="entry name" value="WD_REPEATS_2"/>
    <property type="match status" value="2"/>
</dbReference>
<accession>A0A9Q8T4P5</accession>
<feature type="repeat" description="WD" evidence="3">
    <location>
        <begin position="457"/>
        <end position="491"/>
    </location>
</feature>
<dbReference type="FunFam" id="2.130.10.10:FF:000733">
    <property type="entry name" value="WD40 repeat-like protein"/>
    <property type="match status" value="1"/>
</dbReference>
<protein>
    <submittedName>
        <fullName evidence="5">WD repeat domain-containing protein</fullName>
    </submittedName>
</protein>
<reference evidence="5" key="1">
    <citation type="journal article" date="2021" name="Mol. Plant Microbe Interact.">
        <title>Complete Genome Sequence of the Plant-Pathogenic Fungus Colletotrichum lupini.</title>
        <authorList>
            <person name="Baroncelli R."/>
            <person name="Pensec F."/>
            <person name="Da Lio D."/>
            <person name="Boufleur T."/>
            <person name="Vicente I."/>
            <person name="Sarrocco S."/>
            <person name="Picot A."/>
            <person name="Baraldi E."/>
            <person name="Sukno S."/>
            <person name="Thon M."/>
            <person name="Le Floch G."/>
        </authorList>
    </citation>
    <scope>NUCLEOTIDE SEQUENCE</scope>
    <source>
        <strain evidence="5">IMI 504893</strain>
    </source>
</reference>
<feature type="repeat" description="WD" evidence="3">
    <location>
        <begin position="504"/>
        <end position="538"/>
    </location>
</feature>
<dbReference type="PROSITE" id="PS50294">
    <property type="entry name" value="WD_REPEATS_REGION"/>
    <property type="match status" value="2"/>
</dbReference>
<name>A0A9Q8T4P5_9PEZI</name>
<evidence type="ECO:0000313" key="6">
    <source>
        <dbReference type="Proteomes" id="UP000830671"/>
    </source>
</evidence>
<dbReference type="GO" id="GO:0080008">
    <property type="term" value="C:Cul4-RING E3 ubiquitin ligase complex"/>
    <property type="evidence" value="ECO:0007669"/>
    <property type="project" value="TreeGrafter"/>
</dbReference>
<dbReference type="GO" id="GO:0043161">
    <property type="term" value="P:proteasome-mediated ubiquitin-dependent protein catabolic process"/>
    <property type="evidence" value="ECO:0007669"/>
    <property type="project" value="TreeGrafter"/>
</dbReference>
<dbReference type="Pfam" id="PF00400">
    <property type="entry name" value="WD40"/>
    <property type="match status" value="4"/>
</dbReference>
<evidence type="ECO:0000256" key="2">
    <source>
        <dbReference type="ARBA" id="ARBA00022737"/>
    </source>
</evidence>
<evidence type="ECO:0000256" key="1">
    <source>
        <dbReference type="ARBA" id="ARBA00022574"/>
    </source>
</evidence>
<evidence type="ECO:0000313" key="5">
    <source>
        <dbReference type="EMBL" id="UQC89161.1"/>
    </source>
</evidence>
<dbReference type="InterPro" id="IPR001680">
    <property type="entry name" value="WD40_rpt"/>
</dbReference>
<dbReference type="Gene3D" id="2.130.10.10">
    <property type="entry name" value="YVTN repeat-like/Quinoprotein amine dehydrogenase"/>
    <property type="match status" value="2"/>
</dbReference>
<dbReference type="AlphaFoldDB" id="A0A9Q8T4P5"/>
<feature type="region of interest" description="Disordered" evidence="4">
    <location>
        <begin position="75"/>
        <end position="152"/>
    </location>
</feature>
<dbReference type="PANTHER" id="PTHR19847:SF7">
    <property type="entry name" value="DDB1- AND CUL4-ASSOCIATED FACTOR 11"/>
    <property type="match status" value="1"/>
</dbReference>
<gene>
    <name evidence="5" type="ORF">CLUP02_14689</name>
</gene>
<feature type="region of interest" description="Disordered" evidence="4">
    <location>
        <begin position="214"/>
        <end position="249"/>
    </location>
</feature>
<evidence type="ECO:0000256" key="4">
    <source>
        <dbReference type="SAM" id="MobiDB-lite"/>
    </source>
</evidence>
<dbReference type="InterPro" id="IPR015943">
    <property type="entry name" value="WD40/YVTN_repeat-like_dom_sf"/>
</dbReference>
<proteinExistence type="predicted"/>